<dbReference type="PRINTS" id="PR00036">
    <property type="entry name" value="HTHLACI"/>
</dbReference>
<proteinExistence type="predicted"/>
<dbReference type="PANTHER" id="PTHR30146">
    <property type="entry name" value="LACI-RELATED TRANSCRIPTIONAL REPRESSOR"/>
    <property type="match status" value="1"/>
</dbReference>
<comment type="caution">
    <text evidence="5">The sequence shown here is derived from an EMBL/GenBank/DDBJ whole genome shotgun (WGS) entry which is preliminary data.</text>
</comment>
<dbReference type="SUPFAM" id="SSF47413">
    <property type="entry name" value="lambda repressor-like DNA-binding domains"/>
    <property type="match status" value="1"/>
</dbReference>
<keyword evidence="2 5" id="KW-0238">DNA-binding</keyword>
<dbReference type="InterPro" id="IPR028082">
    <property type="entry name" value="Peripla_BP_I"/>
</dbReference>
<keyword evidence="6" id="KW-1185">Reference proteome</keyword>
<dbReference type="PROSITE" id="PS50932">
    <property type="entry name" value="HTH_LACI_2"/>
    <property type="match status" value="1"/>
</dbReference>
<dbReference type="CDD" id="cd01392">
    <property type="entry name" value="HTH_LacI"/>
    <property type="match status" value="1"/>
</dbReference>
<reference evidence="5" key="1">
    <citation type="submission" date="2024-05" db="EMBL/GenBank/DDBJ databases">
        <title>Genome Sequences of Four Agar- Degrading Marine Bacteria.</title>
        <authorList>
            <person name="Phillips E.K."/>
            <person name="Shaffer J.C."/>
            <person name="Henson M.W."/>
            <person name="Temperton B."/>
            <person name="Thrash C.J."/>
            <person name="Martin M.O."/>
        </authorList>
    </citation>
    <scope>NUCLEOTIDE SEQUENCE</scope>
    <source>
        <strain evidence="5">EKP203</strain>
    </source>
</reference>
<dbReference type="RefSeq" id="WP_289963741.1">
    <property type="nucleotide sequence ID" value="NZ_JAUEOZ010000002.1"/>
</dbReference>
<name>A0ABT7Y6J4_9VIBR</name>
<evidence type="ECO:0000256" key="2">
    <source>
        <dbReference type="ARBA" id="ARBA00023125"/>
    </source>
</evidence>
<evidence type="ECO:0000256" key="1">
    <source>
        <dbReference type="ARBA" id="ARBA00023015"/>
    </source>
</evidence>
<keyword evidence="1" id="KW-0805">Transcription regulation</keyword>
<dbReference type="Proteomes" id="UP001169719">
    <property type="component" value="Unassembled WGS sequence"/>
</dbReference>
<dbReference type="SUPFAM" id="SSF53822">
    <property type="entry name" value="Periplasmic binding protein-like I"/>
    <property type="match status" value="1"/>
</dbReference>
<evidence type="ECO:0000256" key="3">
    <source>
        <dbReference type="ARBA" id="ARBA00023163"/>
    </source>
</evidence>
<evidence type="ECO:0000313" key="5">
    <source>
        <dbReference type="EMBL" id="MDN2483670.1"/>
    </source>
</evidence>
<sequence length="329" mass="35836">MASLHDVAKIAGVSKSTVSRVINNEYGVKDATKVIVQNAIEQCGYVPNQVAKDLKSQRTNLIGVIVPRVSSHATAQGVDGLTKVLEKAGKHVLLASTHQEHDKELEYIKIFTQKRVEGIILYATHLDKKLVTTIKSTSIPIILVGQDGSMYNIPSIVHDDTRVGFEAGNRLIEAGCKNVCFLGVQGDDIAVDKQRSEGLEQALSFHNLSLLKHSRGDFSIESGYIQAKQLLAENPEIDGMFCATDRIAVGAIKAIIEQNLTVGKDIKLLGVGNDEISEVCTPTLSTFNYAFDKAGENAAKLLLERTCNRGQEMSKVVLTFQKVTRQTCA</sequence>
<dbReference type="GO" id="GO:0003677">
    <property type="term" value="F:DNA binding"/>
    <property type="evidence" value="ECO:0007669"/>
    <property type="project" value="UniProtKB-KW"/>
</dbReference>
<dbReference type="SMART" id="SM00354">
    <property type="entry name" value="HTH_LACI"/>
    <property type="match status" value="1"/>
</dbReference>
<keyword evidence="3" id="KW-0804">Transcription</keyword>
<dbReference type="PANTHER" id="PTHR30146:SF146">
    <property type="entry name" value="HTH-TYPE TRANSCRIPTIONAL REGULATOR TRER"/>
    <property type="match status" value="1"/>
</dbReference>
<evidence type="ECO:0000259" key="4">
    <source>
        <dbReference type="PROSITE" id="PS50932"/>
    </source>
</evidence>
<organism evidence="5 6">
    <name type="scientific">Vibrio agarivorans</name>
    <dbReference type="NCBI Taxonomy" id="153622"/>
    <lineage>
        <taxon>Bacteria</taxon>
        <taxon>Pseudomonadati</taxon>
        <taxon>Pseudomonadota</taxon>
        <taxon>Gammaproteobacteria</taxon>
        <taxon>Vibrionales</taxon>
        <taxon>Vibrionaceae</taxon>
        <taxon>Vibrio</taxon>
    </lineage>
</organism>
<dbReference type="InterPro" id="IPR010982">
    <property type="entry name" value="Lambda_DNA-bd_dom_sf"/>
</dbReference>
<dbReference type="Pfam" id="PF00356">
    <property type="entry name" value="LacI"/>
    <property type="match status" value="1"/>
</dbReference>
<accession>A0ABT7Y6J4</accession>
<dbReference type="InterPro" id="IPR046335">
    <property type="entry name" value="LacI/GalR-like_sensor"/>
</dbReference>
<evidence type="ECO:0000313" key="6">
    <source>
        <dbReference type="Proteomes" id="UP001169719"/>
    </source>
</evidence>
<protein>
    <submittedName>
        <fullName evidence="5">LacI family DNA-binding transcriptional regulator</fullName>
    </submittedName>
</protein>
<dbReference type="Gene3D" id="3.40.50.2300">
    <property type="match status" value="2"/>
</dbReference>
<dbReference type="InterPro" id="IPR000843">
    <property type="entry name" value="HTH_LacI"/>
</dbReference>
<dbReference type="EMBL" id="JAUEOZ010000002">
    <property type="protein sequence ID" value="MDN2483670.1"/>
    <property type="molecule type" value="Genomic_DNA"/>
</dbReference>
<feature type="domain" description="HTH lacI-type" evidence="4">
    <location>
        <begin position="2"/>
        <end position="56"/>
    </location>
</feature>
<dbReference type="CDD" id="cd01542">
    <property type="entry name" value="PBP1_TreR-like"/>
    <property type="match status" value="1"/>
</dbReference>
<dbReference type="Pfam" id="PF13377">
    <property type="entry name" value="Peripla_BP_3"/>
    <property type="match status" value="1"/>
</dbReference>
<dbReference type="PROSITE" id="PS00356">
    <property type="entry name" value="HTH_LACI_1"/>
    <property type="match status" value="1"/>
</dbReference>
<dbReference type="Gene3D" id="1.10.260.40">
    <property type="entry name" value="lambda repressor-like DNA-binding domains"/>
    <property type="match status" value="1"/>
</dbReference>
<gene>
    <name evidence="5" type="ORF">QWJ08_20180</name>
</gene>